<keyword evidence="3" id="KW-0238">DNA-binding</keyword>
<keyword evidence="8" id="KW-0472">Membrane</keyword>
<gene>
    <name evidence="10" type="ORF">SAY86_014299</name>
</gene>
<evidence type="ECO:0000256" key="5">
    <source>
        <dbReference type="ARBA" id="ARBA00023242"/>
    </source>
</evidence>
<evidence type="ECO:0000256" key="4">
    <source>
        <dbReference type="ARBA" id="ARBA00023163"/>
    </source>
</evidence>
<evidence type="ECO:0000256" key="6">
    <source>
        <dbReference type="SAM" id="Coils"/>
    </source>
</evidence>
<feature type="coiled-coil region" evidence="6">
    <location>
        <begin position="436"/>
        <end position="491"/>
    </location>
</feature>
<evidence type="ECO:0000256" key="3">
    <source>
        <dbReference type="ARBA" id="ARBA00023125"/>
    </source>
</evidence>
<dbReference type="PANTHER" id="PTHR31391">
    <property type="entry name" value="B3 DOMAIN-CONTAINING PROTEIN OS11G0197600-RELATED"/>
    <property type="match status" value="1"/>
</dbReference>
<dbReference type="InterPro" id="IPR003340">
    <property type="entry name" value="B3_DNA-bd"/>
</dbReference>
<dbReference type="PROSITE" id="PS50863">
    <property type="entry name" value="B3"/>
    <property type="match status" value="1"/>
</dbReference>
<feature type="region of interest" description="Disordered" evidence="7">
    <location>
        <begin position="290"/>
        <end position="320"/>
    </location>
</feature>
<keyword evidence="8" id="KW-0812">Transmembrane</keyword>
<dbReference type="CDD" id="cd10017">
    <property type="entry name" value="B3_DNA"/>
    <property type="match status" value="1"/>
</dbReference>
<feature type="region of interest" description="Disordered" evidence="7">
    <location>
        <begin position="67"/>
        <end position="101"/>
    </location>
</feature>
<name>A0AAN7KTX7_TRANT</name>
<evidence type="ECO:0000259" key="9">
    <source>
        <dbReference type="PROSITE" id="PS50863"/>
    </source>
</evidence>
<evidence type="ECO:0000313" key="10">
    <source>
        <dbReference type="EMBL" id="KAK4772524.1"/>
    </source>
</evidence>
<dbReference type="EMBL" id="JAXQNO010000020">
    <property type="protein sequence ID" value="KAK4772524.1"/>
    <property type="molecule type" value="Genomic_DNA"/>
</dbReference>
<dbReference type="InterPro" id="IPR044837">
    <property type="entry name" value="REM16-like"/>
</dbReference>
<dbReference type="Pfam" id="PF02362">
    <property type="entry name" value="B3"/>
    <property type="match status" value="1"/>
</dbReference>
<keyword evidence="2" id="KW-0805">Transcription regulation</keyword>
<keyword evidence="11" id="KW-1185">Reference proteome</keyword>
<reference evidence="10 11" key="1">
    <citation type="journal article" date="2023" name="Hortic Res">
        <title>Pangenome of water caltrop reveals structural variations and asymmetric subgenome divergence after allopolyploidization.</title>
        <authorList>
            <person name="Zhang X."/>
            <person name="Chen Y."/>
            <person name="Wang L."/>
            <person name="Yuan Y."/>
            <person name="Fang M."/>
            <person name="Shi L."/>
            <person name="Lu R."/>
            <person name="Comes H.P."/>
            <person name="Ma Y."/>
            <person name="Chen Y."/>
            <person name="Huang G."/>
            <person name="Zhou Y."/>
            <person name="Zheng Z."/>
            <person name="Qiu Y."/>
        </authorList>
    </citation>
    <scope>NUCLEOTIDE SEQUENCE [LARGE SCALE GENOMIC DNA]</scope>
    <source>
        <strain evidence="10">F231</strain>
    </source>
</reference>
<evidence type="ECO:0000313" key="11">
    <source>
        <dbReference type="Proteomes" id="UP001346149"/>
    </source>
</evidence>
<comment type="caution">
    <text evidence="10">The sequence shown here is derived from an EMBL/GenBank/DDBJ whole genome shotgun (WGS) entry which is preliminary data.</text>
</comment>
<dbReference type="SMART" id="SM01019">
    <property type="entry name" value="B3"/>
    <property type="match status" value="1"/>
</dbReference>
<dbReference type="AlphaFoldDB" id="A0AAN7KTX7"/>
<feature type="domain" description="TF-B3" evidence="9">
    <location>
        <begin position="133"/>
        <end position="224"/>
    </location>
</feature>
<accession>A0AAN7KTX7</accession>
<keyword evidence="4" id="KW-0804">Transcription</keyword>
<dbReference type="SUPFAM" id="SSF101936">
    <property type="entry name" value="DNA-binding pseudobarrel domain"/>
    <property type="match status" value="1"/>
</dbReference>
<dbReference type="GO" id="GO:0003677">
    <property type="term" value="F:DNA binding"/>
    <property type="evidence" value="ECO:0007669"/>
    <property type="project" value="UniProtKB-KW"/>
</dbReference>
<dbReference type="InterPro" id="IPR015300">
    <property type="entry name" value="DNA-bd_pseudobarrel_sf"/>
</dbReference>
<feature type="compositionally biased region" description="Basic residues" evidence="7">
    <location>
        <begin position="72"/>
        <end position="86"/>
    </location>
</feature>
<dbReference type="GO" id="GO:0005634">
    <property type="term" value="C:nucleus"/>
    <property type="evidence" value="ECO:0007669"/>
    <property type="project" value="UniProtKB-SubCell"/>
</dbReference>
<keyword evidence="6" id="KW-0175">Coiled coil</keyword>
<protein>
    <recommendedName>
        <fullName evidence="9">TF-B3 domain-containing protein</fullName>
    </recommendedName>
</protein>
<keyword evidence="8" id="KW-1133">Transmembrane helix</keyword>
<evidence type="ECO:0000256" key="8">
    <source>
        <dbReference type="SAM" id="Phobius"/>
    </source>
</evidence>
<evidence type="ECO:0000256" key="1">
    <source>
        <dbReference type="ARBA" id="ARBA00004123"/>
    </source>
</evidence>
<feature type="transmembrane region" description="Helical" evidence="8">
    <location>
        <begin position="39"/>
        <end position="57"/>
    </location>
</feature>
<feature type="compositionally biased region" description="Polar residues" evidence="7">
    <location>
        <begin position="90"/>
        <end position="100"/>
    </location>
</feature>
<sequence>MADEQVETTQPSLLALEALPKSTVSLTLSLFLSFNVPKVSILCLFLVGGLALIGGWLQGGRKAMEKPTHETKIKRKRKYSFTKTKHGSNEHGNAMSSTRMKSMDDSSSRAEANFAIDRAIEVQSNLESAFPSFIKTLLRSHCQDRYRMGLPGYFTRQFLPLEDSTLILEDEDGKCYETKYFIRDGMLGAGWRQFCHAHQLGEGDVLVFQLVQPTKLKVFIVKIDNLNEVDGALGLLGLDTSAKRSNADNDQAYEEACEPGERCNPKSRALSCTVRNKKKSLPEVILEHSQDVPEDISEHSQNQSEEVGSEVLEGSKWSAPDAPSEVIGSLEDFKIKVNGKVMDLEFHEDVRKKYYELCLCQGTFLHASIIEGISDQLVVSSISETVSVADAIRACVRKTARVMAWNRTLKALEMLGMNVGFLRQRVKRLMPLHFDCENAERRYELAQGERTRVDEEIRKMEKRVKEIKEGKEKFSTEVESMKLEAENLRLKFQEEATAPW</sequence>
<dbReference type="Gene3D" id="2.40.330.10">
    <property type="entry name" value="DNA-binding pseudobarrel domain"/>
    <property type="match status" value="1"/>
</dbReference>
<proteinExistence type="predicted"/>
<feature type="compositionally biased region" description="Low complexity" evidence="7">
    <location>
        <begin position="304"/>
        <end position="315"/>
    </location>
</feature>
<evidence type="ECO:0000256" key="7">
    <source>
        <dbReference type="SAM" id="MobiDB-lite"/>
    </source>
</evidence>
<comment type="subcellular location">
    <subcellularLocation>
        <location evidence="1">Nucleus</location>
    </subcellularLocation>
</comment>
<organism evidence="10 11">
    <name type="scientific">Trapa natans</name>
    <name type="common">Water chestnut</name>
    <dbReference type="NCBI Taxonomy" id="22666"/>
    <lineage>
        <taxon>Eukaryota</taxon>
        <taxon>Viridiplantae</taxon>
        <taxon>Streptophyta</taxon>
        <taxon>Embryophyta</taxon>
        <taxon>Tracheophyta</taxon>
        <taxon>Spermatophyta</taxon>
        <taxon>Magnoliopsida</taxon>
        <taxon>eudicotyledons</taxon>
        <taxon>Gunneridae</taxon>
        <taxon>Pentapetalae</taxon>
        <taxon>rosids</taxon>
        <taxon>malvids</taxon>
        <taxon>Myrtales</taxon>
        <taxon>Lythraceae</taxon>
        <taxon>Trapa</taxon>
    </lineage>
</organism>
<evidence type="ECO:0000256" key="2">
    <source>
        <dbReference type="ARBA" id="ARBA00023015"/>
    </source>
</evidence>
<dbReference type="Proteomes" id="UP001346149">
    <property type="component" value="Unassembled WGS sequence"/>
</dbReference>
<keyword evidence="5" id="KW-0539">Nucleus</keyword>
<dbReference type="PANTHER" id="PTHR31391:SF101">
    <property type="entry name" value="B3 DOMAIN-CONTAINING PROTEIN OS01G0234100"/>
    <property type="match status" value="1"/>
</dbReference>